<gene>
    <name evidence="1" type="ORF">F5148DRAFT_1212154</name>
</gene>
<protein>
    <submittedName>
        <fullName evidence="1">Lethal giant larvae like, C-terminal-domain-containing protein</fullName>
    </submittedName>
</protein>
<organism evidence="1 2">
    <name type="scientific">Russula earlei</name>
    <dbReference type="NCBI Taxonomy" id="71964"/>
    <lineage>
        <taxon>Eukaryota</taxon>
        <taxon>Fungi</taxon>
        <taxon>Dikarya</taxon>
        <taxon>Basidiomycota</taxon>
        <taxon>Agaricomycotina</taxon>
        <taxon>Agaricomycetes</taxon>
        <taxon>Russulales</taxon>
        <taxon>Russulaceae</taxon>
        <taxon>Russula</taxon>
    </lineage>
</organism>
<reference evidence="1" key="1">
    <citation type="submission" date="2021-03" db="EMBL/GenBank/DDBJ databases">
        <title>Evolutionary priming and transition to the ectomycorrhizal habit in an iconic lineage of mushroom-forming fungi: is preadaptation a requirement?</title>
        <authorList>
            <consortium name="DOE Joint Genome Institute"/>
            <person name="Looney B.P."/>
            <person name="Miyauchi S."/>
            <person name="Morin E."/>
            <person name="Drula E."/>
            <person name="Courty P.E."/>
            <person name="Chicoki N."/>
            <person name="Fauchery L."/>
            <person name="Kohler A."/>
            <person name="Kuo A."/>
            <person name="LaButti K."/>
            <person name="Pangilinan J."/>
            <person name="Lipzen A."/>
            <person name="Riley R."/>
            <person name="Andreopoulos W."/>
            <person name="He G."/>
            <person name="Johnson J."/>
            <person name="Barry K.W."/>
            <person name="Grigoriev I.V."/>
            <person name="Nagy L."/>
            <person name="Hibbett D."/>
            <person name="Henrissat B."/>
            <person name="Matheny P.B."/>
            <person name="Labbe J."/>
            <person name="Martin A.F."/>
        </authorList>
    </citation>
    <scope>NUCLEOTIDE SEQUENCE</scope>
    <source>
        <strain evidence="1">BPL698</strain>
    </source>
</reference>
<dbReference type="Proteomes" id="UP001207468">
    <property type="component" value="Unassembled WGS sequence"/>
</dbReference>
<dbReference type="EMBL" id="JAGFNK010000163">
    <property type="protein sequence ID" value="KAI9462922.1"/>
    <property type="molecule type" value="Genomic_DNA"/>
</dbReference>
<comment type="caution">
    <text evidence="1">The sequence shown here is derived from an EMBL/GenBank/DDBJ whole genome shotgun (WGS) entry which is preliminary data.</text>
</comment>
<accession>A0ACC0U5N5</accession>
<sequence>MFKSVGRSLPDLSTDLREREDWQVGTLRTVDHVSNASAIAFDPLSSILAVGTIDGTIRIFGAPGVETSLTPPSRAAVKFLQFATNVFKLVCIDEDSRLHLWDLTAHGQIRLEASMRLDRPVTCLVLSPSHTHAFIGLGSGEIQTYDLLCRRVSTYVIANAWEAYEKNLIASGMLTDTVLEATSRTPVDIVMHPRNINFIFIAYGGGIVLFDLKEQKTLHTYELLIPAGAPGGSGYTDPDLLKHRRPNVSSLSVHPAGHFFAVGHLDGSITFWAVEDAEQPLMVRTLDEVDVHKVDGEALERYLSDDEAFPKPPSKVHVPREPIFKLAWSGYPNSYDPRGGETSLVVLGGQLGHDPPGINVLWLPAFNPPAPPSPAADQSLHPFFRDAMRGSLDPLSAYFYHTPGLAQDFLLMPRDSPHFGGTWNPMTILMLFESGENIRAIEAWQFPPLEFLASAQEASQSAREPKEEGDGHDALTQDLSATLQSMTVNEEPKKFSLPPPLWSGLDAVVDAGLFSIDRIAYETLSKGSERESDELPLEGGVSVPDEDIASAIKYAKYEPRRIIVTRNADLTIRFLDISVQLLIPTPQSPFISAFPRALPLLSMDVLALASLPEIARHLRPEFSQRVQINDVQLAIESLEVGLVLGGGEVLVYRMADRQCSSARQLPDKQLVSLEHLPVSDGLRFKPYFLVKAESPVTAFAMSDVGFASVAYANESLTVIDMRGPRMILQVGKAQQTTNRLSFINRNSASTDPILSLAWAISGVKSDATPRIRLIAVHALGLVQIYTLARGDNGMWSIPSAPFEVESLPATLNAGTFVLDAHTGAPCKANKANLTVALEFKASPTAPEESIRYLLLIVGARGARCFADLGDERVARVEWGNKMGNAVRAQVVERNGSYALAVFTDRHDALVYSLPMLEHLHTLPLPIASSIVPSVDSSGDLLTLIPLHDPVKTSSVPAAHTTSPTPASTSTATRSVSATNTTATFTVGIAPPSPAKRLRLDTLFNIRRGYHVPLVSLTERKDGAQHNVPPAPAPVSLGPDDWRSWFGGLVGSTSVTGDQIDALLAGPDRPVPEKPEPRTEKTGYTLWEADASKAAGVSTAAERTRNALYDRLHAAVSERGEMLGNLETSVNSLEQGSKNMLAQAKVLAAKQTAKSWMPKF</sequence>
<evidence type="ECO:0000313" key="2">
    <source>
        <dbReference type="Proteomes" id="UP001207468"/>
    </source>
</evidence>
<proteinExistence type="predicted"/>
<name>A0ACC0U5N5_9AGAM</name>
<keyword evidence="2" id="KW-1185">Reference proteome</keyword>
<evidence type="ECO:0000313" key="1">
    <source>
        <dbReference type="EMBL" id="KAI9462922.1"/>
    </source>
</evidence>